<protein>
    <recommendedName>
        <fullName evidence="1">protein-ribulosamine 3-kinase</fullName>
        <ecNumber evidence="1">2.7.1.172</ecNumber>
    </recommendedName>
</protein>
<comment type="catalytic activity">
    <reaction evidence="2">
        <text>N(6)-D-ribulosyl-L-lysyl-[protein] + ATP = N(6)-(3-O-phospho-D-ribulosyl)-L-lysyl-[protein] + ADP + H(+)</text>
        <dbReference type="Rhea" id="RHEA:48432"/>
        <dbReference type="Rhea" id="RHEA-COMP:12103"/>
        <dbReference type="Rhea" id="RHEA-COMP:12104"/>
        <dbReference type="ChEBI" id="CHEBI:15378"/>
        <dbReference type="ChEBI" id="CHEBI:30616"/>
        <dbReference type="ChEBI" id="CHEBI:90418"/>
        <dbReference type="ChEBI" id="CHEBI:90420"/>
        <dbReference type="ChEBI" id="CHEBI:456216"/>
        <dbReference type="EC" id="2.7.1.172"/>
    </reaction>
    <physiologicalReaction direction="left-to-right" evidence="2">
        <dbReference type="Rhea" id="RHEA:48433"/>
    </physiologicalReaction>
</comment>
<dbReference type="InterPro" id="IPR016477">
    <property type="entry name" value="Fructo-/Ketosamine-3-kinase"/>
</dbReference>
<dbReference type="GeneID" id="85415685"/>
<dbReference type="SUPFAM" id="SSF56112">
    <property type="entry name" value="Protein kinase-like (PK-like)"/>
    <property type="match status" value="1"/>
</dbReference>
<evidence type="ECO:0000256" key="1">
    <source>
        <dbReference type="ARBA" id="ARBA00011961"/>
    </source>
</evidence>
<sequence>MESFTTLTTGSQTSSKVNLIEFYDRNAIDVDVNADASLNPVQQHVDLQLHLTNQKLPARQDCKFPTDEVIEDALPKGFSLGSAEMFGYSAWTTTGKLVAHSSDSEESFFVKIAQGEIGRVMLLGEFESSKIIYKLMPDFIPEPIGHKKYKHADKPTYFYMSRFIDFDTTTAQDPSEFCQRLAEMHQKSQTLSDKFGFGVTTCDGDRPHAVKWESDWAVFYRKLFLHTLSLDIKKNGTWPEYERAADQVAEYVIPRLLGKLTWNGQPIKPSLIHGDLWAGNTGINKDTNLPMLFDAGSYFAHNEMELGHWACEFSAIFGKKVYTDQYLEFFPKAEPASEFEDRIRLYSLKGGMNYSAGHDDSRLRISAYNSMLYLCEKYAPVDGIGTYDERIDPMKTGARIVSHEEIR</sequence>
<dbReference type="EC" id="2.7.1.172" evidence="1"/>
<proteinExistence type="predicted"/>
<dbReference type="Pfam" id="PF03881">
    <property type="entry name" value="Fructosamin_kin"/>
    <property type="match status" value="1"/>
</dbReference>
<dbReference type="PANTHER" id="PTHR12149">
    <property type="entry name" value="FRUCTOSAMINE 3 KINASE-RELATED PROTEIN"/>
    <property type="match status" value="1"/>
</dbReference>
<dbReference type="InterPro" id="IPR011009">
    <property type="entry name" value="Kinase-like_dom_sf"/>
</dbReference>
<gene>
    <name evidence="3" type="ORF">CTAM01_15450</name>
</gene>
<dbReference type="Proteomes" id="UP001227543">
    <property type="component" value="Unassembled WGS sequence"/>
</dbReference>
<accession>A0ABQ9QLC0</accession>
<name>A0ABQ9QLC0_9PEZI</name>
<comment type="caution">
    <text evidence="3">The sequence shown here is derived from an EMBL/GenBank/DDBJ whole genome shotgun (WGS) entry which is preliminary data.</text>
</comment>
<dbReference type="RefSeq" id="XP_060373959.1">
    <property type="nucleotide sequence ID" value="XM_060531447.1"/>
</dbReference>
<evidence type="ECO:0000256" key="2">
    <source>
        <dbReference type="ARBA" id="ARBA00048655"/>
    </source>
</evidence>
<evidence type="ECO:0000313" key="3">
    <source>
        <dbReference type="EMBL" id="KAK1476447.1"/>
    </source>
</evidence>
<reference evidence="3 4" key="1">
    <citation type="submission" date="2016-10" db="EMBL/GenBank/DDBJ databases">
        <title>The genome sequence of Colletotrichum fioriniae PJ7.</title>
        <authorList>
            <person name="Baroncelli R."/>
        </authorList>
    </citation>
    <scope>NUCLEOTIDE SEQUENCE [LARGE SCALE GENOMIC DNA]</scope>
    <source>
        <strain evidence="3 4">Tom-12</strain>
    </source>
</reference>
<dbReference type="EMBL" id="MLFU01000163">
    <property type="protein sequence ID" value="KAK1476447.1"/>
    <property type="molecule type" value="Genomic_DNA"/>
</dbReference>
<dbReference type="Gene3D" id="3.90.1200.10">
    <property type="match status" value="1"/>
</dbReference>
<dbReference type="PANTHER" id="PTHR12149:SF8">
    <property type="entry name" value="PROTEIN-RIBULOSAMINE 3-KINASE"/>
    <property type="match status" value="1"/>
</dbReference>
<organism evidence="3 4">
    <name type="scientific">Colletotrichum tamarilloi</name>
    <dbReference type="NCBI Taxonomy" id="1209934"/>
    <lineage>
        <taxon>Eukaryota</taxon>
        <taxon>Fungi</taxon>
        <taxon>Dikarya</taxon>
        <taxon>Ascomycota</taxon>
        <taxon>Pezizomycotina</taxon>
        <taxon>Sordariomycetes</taxon>
        <taxon>Hypocreomycetidae</taxon>
        <taxon>Glomerellales</taxon>
        <taxon>Glomerellaceae</taxon>
        <taxon>Colletotrichum</taxon>
        <taxon>Colletotrichum acutatum species complex</taxon>
    </lineage>
</organism>
<evidence type="ECO:0000313" key="4">
    <source>
        <dbReference type="Proteomes" id="UP001227543"/>
    </source>
</evidence>
<keyword evidence="4" id="KW-1185">Reference proteome</keyword>